<dbReference type="GO" id="GO:0004069">
    <property type="term" value="F:L-aspartate:2-oxoglutarate aminotransferase activity"/>
    <property type="evidence" value="ECO:0007669"/>
    <property type="project" value="UniProtKB-EC"/>
</dbReference>
<feature type="compositionally biased region" description="Low complexity" evidence="7">
    <location>
        <begin position="451"/>
        <end position="471"/>
    </location>
</feature>
<dbReference type="CDD" id="cd00609">
    <property type="entry name" value="AAT_like"/>
    <property type="match status" value="1"/>
</dbReference>
<evidence type="ECO:0000313" key="10">
    <source>
        <dbReference type="Proteomes" id="UP000005143"/>
    </source>
</evidence>
<sequence length="497" mass="53429">MTVEDPDSTATGGGGTTSPGAAAGSEADRPSPTADPAVRRPTGDLERYAGLFAARTRVMKSSAMRDLMALTERPEVISLAGGLADTTLFPAEDLAKVLSHMAAGDSARALQYAPTEGMADIRPCLADVMAAEGTVIDPEDILVTTGGQQVIDLLCKTLVDPGDVIIAEGPTYPGAVPTFSAYEADLVQIELDDDGMRIDLLEETLDRLEREGRSPKFIYTIPTFQNPGGVTMSLERRKRLVEIAQERQILVLEDNPYGLLRFEGEPLPTLYSLDGGRYVVYGGTLSKILSPGIRVGWAIAPAPVRQKMVIGKQGSDLNSASLSQLFVAYYFRERDWRDYVQRQSDVYQSRRDVMLESLDRHMPEGATWTRPQGGLFVWVTLPDYLDTTDLLARALHNDVAFVPGRAAYLDGRGGNSMRVNFSGVGEDDIREGISRIGGVVAEQLELYASLTGTPRPRGGAAGGSRSDAGGSDKTGGTGADDASIVPLRTAGRRRGTR</sequence>
<protein>
    <submittedName>
        <fullName evidence="9">Aspartate aminotransferase (AspB-4)</fullName>
        <ecNumber evidence="9">2.6.1.1</ecNumber>
    </submittedName>
</protein>
<evidence type="ECO:0000256" key="4">
    <source>
        <dbReference type="ARBA" id="ARBA00022576"/>
    </source>
</evidence>
<dbReference type="InterPro" id="IPR004839">
    <property type="entry name" value="Aminotransferase_I/II_large"/>
</dbReference>
<dbReference type="RefSeq" id="WP_007577683.1">
    <property type="nucleotide sequence ID" value="NZ_AGUD01000262.1"/>
</dbReference>
<reference evidence="9 10" key="1">
    <citation type="journal article" date="2013" name="Biodegradation">
        <title>Quantitative proteomic analysis of ibuprofen-degrading Patulibacter sp. strain I11.</title>
        <authorList>
            <person name="Almeida B."/>
            <person name="Kjeldal H."/>
            <person name="Lolas I."/>
            <person name="Knudsen A.D."/>
            <person name="Carvalho G."/>
            <person name="Nielsen K.L."/>
            <person name="Barreto Crespo M.T."/>
            <person name="Stensballe A."/>
            <person name="Nielsen J.L."/>
        </authorList>
    </citation>
    <scope>NUCLEOTIDE SEQUENCE [LARGE SCALE GENOMIC DNA]</scope>
    <source>
        <strain evidence="9 10">I11</strain>
    </source>
</reference>
<comment type="similarity">
    <text evidence="2">Belongs to the class-I pyridoxal-phosphate-dependent aminotransferase family.</text>
</comment>
<dbReference type="OrthoDB" id="199743at2"/>
<name>H0E9K5_9ACTN</name>
<gene>
    <name evidence="9" type="ORF">PAI11_35240</name>
</gene>
<dbReference type="InterPro" id="IPR015422">
    <property type="entry name" value="PyrdxlP-dep_Trfase_small"/>
</dbReference>
<keyword evidence="10" id="KW-1185">Reference proteome</keyword>
<keyword evidence="4 9" id="KW-0032">Aminotransferase</keyword>
<dbReference type="EC" id="2.6.1.1" evidence="9"/>
<dbReference type="PANTHER" id="PTHR42790:SF19">
    <property type="entry name" value="KYNURENINE_ALPHA-AMINOADIPATE AMINOTRANSFERASE, MITOCHONDRIAL"/>
    <property type="match status" value="1"/>
</dbReference>
<comment type="cofactor">
    <cofactor evidence="1">
        <name>pyridoxal 5'-phosphate</name>
        <dbReference type="ChEBI" id="CHEBI:597326"/>
    </cofactor>
</comment>
<keyword evidence="5 9" id="KW-0808">Transferase</keyword>
<evidence type="ECO:0000256" key="3">
    <source>
        <dbReference type="ARBA" id="ARBA00011738"/>
    </source>
</evidence>
<evidence type="ECO:0000256" key="5">
    <source>
        <dbReference type="ARBA" id="ARBA00022679"/>
    </source>
</evidence>
<feature type="domain" description="Aminotransferase class I/classII large" evidence="8">
    <location>
        <begin position="90"/>
        <end position="436"/>
    </location>
</feature>
<keyword evidence="6" id="KW-0663">Pyridoxal phosphate</keyword>
<accession>H0E9K5</accession>
<dbReference type="SUPFAM" id="SSF53383">
    <property type="entry name" value="PLP-dependent transferases"/>
    <property type="match status" value="1"/>
</dbReference>
<dbReference type="Pfam" id="PF00155">
    <property type="entry name" value="Aminotran_1_2"/>
    <property type="match status" value="1"/>
</dbReference>
<dbReference type="EMBL" id="AGUD01000262">
    <property type="protein sequence ID" value="EHN09647.1"/>
    <property type="molecule type" value="Genomic_DNA"/>
</dbReference>
<evidence type="ECO:0000256" key="2">
    <source>
        <dbReference type="ARBA" id="ARBA00007441"/>
    </source>
</evidence>
<evidence type="ECO:0000256" key="7">
    <source>
        <dbReference type="SAM" id="MobiDB-lite"/>
    </source>
</evidence>
<dbReference type="Proteomes" id="UP000005143">
    <property type="component" value="Unassembled WGS sequence"/>
</dbReference>
<dbReference type="FunFam" id="3.40.640.10:FF:000053">
    <property type="entry name" value="Aminotransferase, class I"/>
    <property type="match status" value="1"/>
</dbReference>
<feature type="region of interest" description="Disordered" evidence="7">
    <location>
        <begin position="450"/>
        <end position="497"/>
    </location>
</feature>
<organism evidence="9 10">
    <name type="scientific">Patulibacter medicamentivorans</name>
    <dbReference type="NCBI Taxonomy" id="1097667"/>
    <lineage>
        <taxon>Bacteria</taxon>
        <taxon>Bacillati</taxon>
        <taxon>Actinomycetota</taxon>
        <taxon>Thermoleophilia</taxon>
        <taxon>Solirubrobacterales</taxon>
        <taxon>Patulibacteraceae</taxon>
        <taxon>Patulibacter</taxon>
    </lineage>
</organism>
<evidence type="ECO:0000256" key="6">
    <source>
        <dbReference type="ARBA" id="ARBA00022898"/>
    </source>
</evidence>
<dbReference type="Gene3D" id="3.90.1150.10">
    <property type="entry name" value="Aspartate Aminotransferase, domain 1"/>
    <property type="match status" value="1"/>
</dbReference>
<comment type="subunit">
    <text evidence="3">Homodimer.</text>
</comment>
<dbReference type="InterPro" id="IPR050859">
    <property type="entry name" value="Class-I_PLP-dep_aminotransf"/>
</dbReference>
<dbReference type="PANTHER" id="PTHR42790">
    <property type="entry name" value="AMINOTRANSFERASE"/>
    <property type="match status" value="1"/>
</dbReference>
<evidence type="ECO:0000259" key="8">
    <source>
        <dbReference type="Pfam" id="PF00155"/>
    </source>
</evidence>
<comment type="caution">
    <text evidence="9">The sequence shown here is derived from an EMBL/GenBank/DDBJ whole genome shotgun (WGS) entry which is preliminary data.</text>
</comment>
<evidence type="ECO:0000256" key="1">
    <source>
        <dbReference type="ARBA" id="ARBA00001933"/>
    </source>
</evidence>
<dbReference type="AlphaFoldDB" id="H0E9K5"/>
<dbReference type="Gene3D" id="3.40.640.10">
    <property type="entry name" value="Type I PLP-dependent aspartate aminotransferase-like (Major domain)"/>
    <property type="match status" value="1"/>
</dbReference>
<dbReference type="PATRIC" id="fig|1097667.3.peg.3496"/>
<dbReference type="InterPro" id="IPR015421">
    <property type="entry name" value="PyrdxlP-dep_Trfase_major"/>
</dbReference>
<dbReference type="GO" id="GO:0030170">
    <property type="term" value="F:pyridoxal phosphate binding"/>
    <property type="evidence" value="ECO:0007669"/>
    <property type="project" value="InterPro"/>
</dbReference>
<evidence type="ECO:0000313" key="9">
    <source>
        <dbReference type="EMBL" id="EHN09647.1"/>
    </source>
</evidence>
<feature type="region of interest" description="Disordered" evidence="7">
    <location>
        <begin position="1"/>
        <end position="42"/>
    </location>
</feature>
<dbReference type="InterPro" id="IPR015424">
    <property type="entry name" value="PyrdxlP-dep_Trfase"/>
</dbReference>
<dbReference type="GO" id="GO:1901605">
    <property type="term" value="P:alpha-amino acid metabolic process"/>
    <property type="evidence" value="ECO:0007669"/>
    <property type="project" value="TreeGrafter"/>
</dbReference>
<proteinExistence type="inferred from homology"/>